<feature type="compositionally biased region" description="Polar residues" evidence="1">
    <location>
        <begin position="15"/>
        <end position="24"/>
    </location>
</feature>
<dbReference type="AlphaFoldDB" id="A0A7R9QM47"/>
<evidence type="ECO:0000313" key="2">
    <source>
        <dbReference type="EMBL" id="CAD7643745.1"/>
    </source>
</evidence>
<dbReference type="EMBL" id="CAJPIZ010029844">
    <property type="protein sequence ID" value="CAG2119787.1"/>
    <property type="molecule type" value="Genomic_DNA"/>
</dbReference>
<dbReference type="EMBL" id="OC901830">
    <property type="protein sequence ID" value="CAD7649374.1"/>
    <property type="molecule type" value="Genomic_DNA"/>
</dbReference>
<keyword evidence="4" id="KW-1185">Reference proteome</keyword>
<dbReference type="EMBL" id="OC884419">
    <property type="protein sequence ID" value="CAD7643745.1"/>
    <property type="molecule type" value="Genomic_DNA"/>
</dbReference>
<gene>
    <name evidence="2" type="ORF">OSB1V03_LOCUS19734</name>
    <name evidence="3" type="ORF">OSB1V03_LOCUS22355</name>
</gene>
<sequence length="45" mass="4854">MPLANLVVPWSQTNKDNEVISATPSPEEVPSQVTAADGHHIEDDN</sequence>
<accession>A0A7R9QM47</accession>
<feature type="region of interest" description="Disordered" evidence="1">
    <location>
        <begin position="15"/>
        <end position="45"/>
    </location>
</feature>
<evidence type="ECO:0000313" key="4">
    <source>
        <dbReference type="Proteomes" id="UP000759131"/>
    </source>
</evidence>
<feature type="non-terminal residue" evidence="3">
    <location>
        <position position="1"/>
    </location>
</feature>
<dbReference type="Proteomes" id="UP000759131">
    <property type="component" value="Unassembled WGS sequence"/>
</dbReference>
<proteinExistence type="predicted"/>
<reference evidence="3" key="1">
    <citation type="submission" date="2020-11" db="EMBL/GenBank/DDBJ databases">
        <authorList>
            <person name="Tran Van P."/>
        </authorList>
    </citation>
    <scope>NUCLEOTIDE SEQUENCE</scope>
</reference>
<evidence type="ECO:0000256" key="1">
    <source>
        <dbReference type="SAM" id="MobiDB-lite"/>
    </source>
</evidence>
<organism evidence="3">
    <name type="scientific">Medioppia subpectinata</name>
    <dbReference type="NCBI Taxonomy" id="1979941"/>
    <lineage>
        <taxon>Eukaryota</taxon>
        <taxon>Metazoa</taxon>
        <taxon>Ecdysozoa</taxon>
        <taxon>Arthropoda</taxon>
        <taxon>Chelicerata</taxon>
        <taxon>Arachnida</taxon>
        <taxon>Acari</taxon>
        <taxon>Acariformes</taxon>
        <taxon>Sarcoptiformes</taxon>
        <taxon>Oribatida</taxon>
        <taxon>Brachypylina</taxon>
        <taxon>Oppioidea</taxon>
        <taxon>Oppiidae</taxon>
        <taxon>Medioppia</taxon>
    </lineage>
</organism>
<dbReference type="EMBL" id="CAJPIZ010047255">
    <property type="protein sequence ID" value="CAG2122409.1"/>
    <property type="molecule type" value="Genomic_DNA"/>
</dbReference>
<name>A0A7R9QM47_9ACAR</name>
<evidence type="ECO:0000313" key="3">
    <source>
        <dbReference type="EMBL" id="CAD7649374.1"/>
    </source>
</evidence>
<protein>
    <submittedName>
        <fullName evidence="3">Uncharacterized protein</fullName>
    </submittedName>
</protein>